<dbReference type="InterPro" id="IPR043502">
    <property type="entry name" value="DNA/RNA_pol_sf"/>
</dbReference>
<dbReference type="Pfam" id="PF00817">
    <property type="entry name" value="IMS"/>
    <property type="match status" value="1"/>
</dbReference>
<dbReference type="PANTHER" id="PTHR11076:SF33">
    <property type="entry name" value="DNA POLYMERASE KAPPA"/>
    <property type="match status" value="1"/>
</dbReference>
<dbReference type="PANTHER" id="PTHR11076">
    <property type="entry name" value="DNA REPAIR POLYMERASE UMUC / TRANSFERASE FAMILY MEMBER"/>
    <property type="match status" value="1"/>
</dbReference>
<comment type="catalytic activity">
    <reaction evidence="15 16">
        <text>DNA(n) + a 2'-deoxyribonucleoside 5'-triphosphate = DNA(n+1) + diphosphate</text>
        <dbReference type="Rhea" id="RHEA:22508"/>
        <dbReference type="Rhea" id="RHEA-COMP:17339"/>
        <dbReference type="Rhea" id="RHEA-COMP:17340"/>
        <dbReference type="ChEBI" id="CHEBI:33019"/>
        <dbReference type="ChEBI" id="CHEBI:61560"/>
        <dbReference type="ChEBI" id="CHEBI:173112"/>
        <dbReference type="EC" id="2.7.7.7"/>
    </reaction>
</comment>
<feature type="active site" evidence="16">
    <location>
        <position position="121"/>
    </location>
</feature>
<keyword evidence="7 16" id="KW-0235">DNA replication</keyword>
<keyword evidence="13 16" id="KW-0234">DNA repair</keyword>
<dbReference type="InterPro" id="IPR036775">
    <property type="entry name" value="DNA_pol_Y-fam_lit_finger_sf"/>
</dbReference>
<keyword evidence="3 16" id="KW-0515">Mutator protein</keyword>
<evidence type="ECO:0000256" key="6">
    <source>
        <dbReference type="ARBA" id="ARBA00022695"/>
    </source>
</evidence>
<evidence type="ECO:0000256" key="12">
    <source>
        <dbReference type="ARBA" id="ARBA00023125"/>
    </source>
</evidence>
<dbReference type="Gene3D" id="1.10.150.20">
    <property type="entry name" value="5' to 3' exonuclease, C-terminal subdomain"/>
    <property type="match status" value="1"/>
</dbReference>
<evidence type="ECO:0000256" key="8">
    <source>
        <dbReference type="ARBA" id="ARBA00022723"/>
    </source>
</evidence>
<dbReference type="EMBL" id="JBHUNE010000002">
    <property type="protein sequence ID" value="MFD2757214.1"/>
    <property type="molecule type" value="Genomic_DNA"/>
</dbReference>
<evidence type="ECO:0000256" key="16">
    <source>
        <dbReference type="HAMAP-Rule" id="MF_01113"/>
    </source>
</evidence>
<keyword evidence="4 16" id="KW-0963">Cytoplasm</keyword>
<comment type="cofactor">
    <cofactor evidence="16">
        <name>Mg(2+)</name>
        <dbReference type="ChEBI" id="CHEBI:18420"/>
    </cofactor>
    <text evidence="16">Binds 2 magnesium ions per subunit.</text>
</comment>
<feature type="binding site" evidence="16">
    <location>
        <position position="120"/>
    </location>
    <ligand>
        <name>Mg(2+)</name>
        <dbReference type="ChEBI" id="CHEBI:18420"/>
    </ligand>
</feature>
<name>A0ABW5UUY7_9MICO</name>
<dbReference type="InterPro" id="IPR017961">
    <property type="entry name" value="DNA_pol_Y-fam_little_finger"/>
</dbReference>
<evidence type="ECO:0000256" key="4">
    <source>
        <dbReference type="ARBA" id="ARBA00022490"/>
    </source>
</evidence>
<dbReference type="CDD" id="cd03586">
    <property type="entry name" value="PolY_Pol_IV_kappa"/>
    <property type="match status" value="1"/>
</dbReference>
<evidence type="ECO:0000256" key="5">
    <source>
        <dbReference type="ARBA" id="ARBA00022679"/>
    </source>
</evidence>
<keyword evidence="5 16" id="KW-0808">Transferase</keyword>
<comment type="subunit">
    <text evidence="16">Monomer.</text>
</comment>
<reference evidence="20" key="1">
    <citation type="journal article" date="2019" name="Int. J. Syst. Evol. Microbiol.">
        <title>The Global Catalogue of Microorganisms (GCM) 10K type strain sequencing project: providing services to taxonomists for standard genome sequencing and annotation.</title>
        <authorList>
            <consortium name="The Broad Institute Genomics Platform"/>
            <consortium name="The Broad Institute Genome Sequencing Center for Infectious Disease"/>
            <person name="Wu L."/>
            <person name="Ma J."/>
        </authorList>
    </citation>
    <scope>NUCLEOTIDE SEQUENCE [LARGE SCALE GENOMIC DNA]</scope>
    <source>
        <strain evidence="20">TISTR 1514</strain>
    </source>
</reference>
<keyword evidence="20" id="KW-1185">Reference proteome</keyword>
<dbReference type="InterPro" id="IPR053848">
    <property type="entry name" value="IMS_HHH_1"/>
</dbReference>
<dbReference type="Gene3D" id="3.40.1170.60">
    <property type="match status" value="1"/>
</dbReference>
<dbReference type="SUPFAM" id="SSF56672">
    <property type="entry name" value="DNA/RNA polymerases"/>
    <property type="match status" value="1"/>
</dbReference>
<comment type="subcellular location">
    <subcellularLocation>
        <location evidence="1 16">Cytoplasm</location>
    </subcellularLocation>
</comment>
<dbReference type="Pfam" id="PF21999">
    <property type="entry name" value="IMS_HHH_1"/>
    <property type="match status" value="1"/>
</dbReference>
<evidence type="ECO:0000256" key="11">
    <source>
        <dbReference type="ARBA" id="ARBA00022932"/>
    </source>
</evidence>
<gene>
    <name evidence="16 19" type="primary">dinB</name>
    <name evidence="19" type="ORF">ACFSW7_02330</name>
</gene>
<dbReference type="InterPro" id="IPR001126">
    <property type="entry name" value="UmuC"/>
</dbReference>
<comment type="caution">
    <text evidence="19">The sequence shown here is derived from an EMBL/GenBank/DDBJ whole genome shotgun (WGS) entry which is preliminary data.</text>
</comment>
<evidence type="ECO:0000256" key="10">
    <source>
        <dbReference type="ARBA" id="ARBA00022842"/>
    </source>
</evidence>
<evidence type="ECO:0000259" key="18">
    <source>
        <dbReference type="PROSITE" id="PS50173"/>
    </source>
</evidence>
<dbReference type="EC" id="2.7.7.7" evidence="16"/>
<evidence type="ECO:0000256" key="17">
    <source>
        <dbReference type="SAM" id="MobiDB-lite"/>
    </source>
</evidence>
<evidence type="ECO:0000256" key="9">
    <source>
        <dbReference type="ARBA" id="ARBA00022763"/>
    </source>
</evidence>
<dbReference type="Proteomes" id="UP001597492">
    <property type="component" value="Unassembled WGS sequence"/>
</dbReference>
<evidence type="ECO:0000256" key="13">
    <source>
        <dbReference type="ARBA" id="ARBA00023204"/>
    </source>
</evidence>
<dbReference type="NCBIfam" id="NF003015">
    <property type="entry name" value="PRK03858.1"/>
    <property type="match status" value="1"/>
</dbReference>
<comment type="function">
    <text evidence="14 16">Poorly processive, error-prone DNA polymerase involved in untargeted mutagenesis. Copies undamaged DNA at stalled replication forks, which arise in vivo from mismatched or misaligned primer ends. These misaligned primers can be extended by PolIV. Exhibits no 3'-5' exonuclease (proofreading) activity. May be involved in translesional synthesis, in conjunction with the beta clamp from PolIII.</text>
</comment>
<accession>A0ABW5UUY7</accession>
<dbReference type="GO" id="GO:0003887">
    <property type="term" value="F:DNA-directed DNA polymerase activity"/>
    <property type="evidence" value="ECO:0007669"/>
    <property type="project" value="UniProtKB-EC"/>
</dbReference>
<evidence type="ECO:0000313" key="19">
    <source>
        <dbReference type="EMBL" id="MFD2757214.1"/>
    </source>
</evidence>
<keyword evidence="6 16" id="KW-0548">Nucleotidyltransferase</keyword>
<evidence type="ECO:0000256" key="1">
    <source>
        <dbReference type="ARBA" id="ARBA00004496"/>
    </source>
</evidence>
<dbReference type="SUPFAM" id="SSF100879">
    <property type="entry name" value="Lesion bypass DNA polymerase (Y-family), little finger domain"/>
    <property type="match status" value="1"/>
</dbReference>
<evidence type="ECO:0000256" key="7">
    <source>
        <dbReference type="ARBA" id="ARBA00022705"/>
    </source>
</evidence>
<organism evidence="19 20">
    <name type="scientific">Gulosibacter faecalis</name>
    <dbReference type="NCBI Taxonomy" id="272240"/>
    <lineage>
        <taxon>Bacteria</taxon>
        <taxon>Bacillati</taxon>
        <taxon>Actinomycetota</taxon>
        <taxon>Actinomycetes</taxon>
        <taxon>Micrococcales</taxon>
        <taxon>Microbacteriaceae</taxon>
        <taxon>Gulosibacter</taxon>
    </lineage>
</organism>
<protein>
    <recommendedName>
        <fullName evidence="16">DNA polymerase IV</fullName>
        <shortName evidence="16">Pol IV</shortName>
        <ecNumber evidence="16">2.7.7.7</ecNumber>
    </recommendedName>
</protein>
<dbReference type="PROSITE" id="PS50173">
    <property type="entry name" value="UMUC"/>
    <property type="match status" value="1"/>
</dbReference>
<keyword evidence="8 16" id="KW-0479">Metal-binding</keyword>
<evidence type="ECO:0000256" key="14">
    <source>
        <dbReference type="ARBA" id="ARBA00025589"/>
    </source>
</evidence>
<evidence type="ECO:0000256" key="2">
    <source>
        <dbReference type="ARBA" id="ARBA00010945"/>
    </source>
</evidence>
<keyword evidence="9 16" id="KW-0227">DNA damage</keyword>
<feature type="binding site" evidence="16">
    <location>
        <position position="26"/>
    </location>
    <ligand>
        <name>Mg(2+)</name>
        <dbReference type="ChEBI" id="CHEBI:18420"/>
    </ligand>
</feature>
<sequence>MSRKQLGAREVGDARDDGSATILHVDMDAFFVSVELLERPELRGELVIVGGAGGRGVVSSASYEARALGVHAAMPMARALQLAPGATVISGHMHKYREASDAVMAIFREFTPLVEPLSIDEAFLDVTGAVRLFGPPAEIARRIRHEVHARTGLTCSVGVAATKFVAKLASGKCKPDGLLVIPERDTVPFLHALPVGALWGVGATTEAKLHGRGIHTVFELAHTPPAALERIVGKSMGAHLANLAWGRDSRPVEVERREKSVSHEQTFEVDVTSHDALLREVRAQADAVAARLRRAGLAAATVAVKLRWANFDTVSRQVRLERPSDTGLTLYRAAAQLFDELHAEGRPVRLIGVRAADLVEAGQATSLLLWDDAHDDEWSAAERATDAAVAKFGKAAIRPASLLGRGERRDGGTGLSERPNRPST</sequence>
<keyword evidence="10 16" id="KW-0460">Magnesium</keyword>
<dbReference type="Pfam" id="PF11799">
    <property type="entry name" value="IMS_C"/>
    <property type="match status" value="1"/>
</dbReference>
<comment type="similarity">
    <text evidence="2 16">Belongs to the DNA polymerase type-Y family.</text>
</comment>
<dbReference type="RefSeq" id="WP_019619225.1">
    <property type="nucleotide sequence ID" value="NZ_JBHUNE010000002.1"/>
</dbReference>
<dbReference type="InterPro" id="IPR050116">
    <property type="entry name" value="DNA_polymerase-Y"/>
</dbReference>
<evidence type="ECO:0000256" key="15">
    <source>
        <dbReference type="ARBA" id="ARBA00049244"/>
    </source>
</evidence>
<keyword evidence="12 16" id="KW-0238">DNA-binding</keyword>
<dbReference type="Gene3D" id="3.30.1490.100">
    <property type="entry name" value="DNA polymerase, Y-family, little finger domain"/>
    <property type="match status" value="1"/>
</dbReference>
<proteinExistence type="inferred from homology"/>
<feature type="site" description="Substrate discrimination" evidence="16">
    <location>
        <position position="31"/>
    </location>
</feature>
<evidence type="ECO:0000313" key="20">
    <source>
        <dbReference type="Proteomes" id="UP001597492"/>
    </source>
</evidence>
<keyword evidence="11 16" id="KW-0239">DNA-directed DNA polymerase</keyword>
<feature type="region of interest" description="Disordered" evidence="17">
    <location>
        <begin position="402"/>
        <end position="424"/>
    </location>
</feature>
<feature type="domain" description="UmuC" evidence="18">
    <location>
        <begin position="22"/>
        <end position="202"/>
    </location>
</feature>
<dbReference type="Gene3D" id="3.30.70.270">
    <property type="match status" value="1"/>
</dbReference>
<evidence type="ECO:0000256" key="3">
    <source>
        <dbReference type="ARBA" id="ARBA00022457"/>
    </source>
</evidence>
<dbReference type="InterPro" id="IPR022880">
    <property type="entry name" value="DNApol_IV"/>
</dbReference>
<dbReference type="InterPro" id="IPR043128">
    <property type="entry name" value="Rev_trsase/Diguanyl_cyclase"/>
</dbReference>
<dbReference type="NCBIfam" id="NF002677">
    <property type="entry name" value="PRK02406.1"/>
    <property type="match status" value="1"/>
</dbReference>
<dbReference type="HAMAP" id="MF_01113">
    <property type="entry name" value="DNApol_IV"/>
    <property type="match status" value="1"/>
</dbReference>